<name>A0A8K0S357_9HYPO</name>
<gene>
    <name evidence="1" type="ORF">BKA59DRAFT_447801</name>
</gene>
<dbReference type="Proteomes" id="UP000813427">
    <property type="component" value="Unassembled WGS sequence"/>
</dbReference>
<evidence type="ECO:0000313" key="2">
    <source>
        <dbReference type="Proteomes" id="UP000813427"/>
    </source>
</evidence>
<sequence length="162" mass="18232">MYRCLEEVTGQIMATPSVLAGEEGLVHHEEQPIRSLGQRPDARSIMDSVFLDVEILSNRAFRCILLYSGLIAQGRILFNPSQDSDDDVIETLFDIPSNLEGMSAEIKSTLDTLLLLREQLDNPNQLFKRESHVKLPYEDKGLGALYGQIRYQVSLHRPSADS</sequence>
<protein>
    <submittedName>
        <fullName evidence="1">Uncharacterized protein</fullName>
    </submittedName>
</protein>
<proteinExistence type="predicted"/>
<organism evidence="1 2">
    <name type="scientific">Fusarium tricinctum</name>
    <dbReference type="NCBI Taxonomy" id="61284"/>
    <lineage>
        <taxon>Eukaryota</taxon>
        <taxon>Fungi</taxon>
        <taxon>Dikarya</taxon>
        <taxon>Ascomycota</taxon>
        <taxon>Pezizomycotina</taxon>
        <taxon>Sordariomycetes</taxon>
        <taxon>Hypocreomycetidae</taxon>
        <taxon>Hypocreales</taxon>
        <taxon>Nectriaceae</taxon>
        <taxon>Fusarium</taxon>
        <taxon>Fusarium tricinctum species complex</taxon>
    </lineage>
</organism>
<dbReference type="EMBL" id="JAGPXF010000001">
    <property type="protein sequence ID" value="KAH7261544.1"/>
    <property type="molecule type" value="Genomic_DNA"/>
</dbReference>
<accession>A0A8K0S357</accession>
<comment type="caution">
    <text evidence="1">The sequence shown here is derived from an EMBL/GenBank/DDBJ whole genome shotgun (WGS) entry which is preliminary data.</text>
</comment>
<dbReference type="AlphaFoldDB" id="A0A8K0S357"/>
<dbReference type="OrthoDB" id="2832510at2759"/>
<keyword evidence="2" id="KW-1185">Reference proteome</keyword>
<evidence type="ECO:0000313" key="1">
    <source>
        <dbReference type="EMBL" id="KAH7261544.1"/>
    </source>
</evidence>
<reference evidence="1" key="1">
    <citation type="journal article" date="2021" name="Nat. Commun.">
        <title>Genetic determinants of endophytism in the Arabidopsis root mycobiome.</title>
        <authorList>
            <person name="Mesny F."/>
            <person name="Miyauchi S."/>
            <person name="Thiergart T."/>
            <person name="Pickel B."/>
            <person name="Atanasova L."/>
            <person name="Karlsson M."/>
            <person name="Huettel B."/>
            <person name="Barry K.W."/>
            <person name="Haridas S."/>
            <person name="Chen C."/>
            <person name="Bauer D."/>
            <person name="Andreopoulos W."/>
            <person name="Pangilinan J."/>
            <person name="LaButti K."/>
            <person name="Riley R."/>
            <person name="Lipzen A."/>
            <person name="Clum A."/>
            <person name="Drula E."/>
            <person name="Henrissat B."/>
            <person name="Kohler A."/>
            <person name="Grigoriev I.V."/>
            <person name="Martin F.M."/>
            <person name="Hacquard S."/>
        </authorList>
    </citation>
    <scope>NUCLEOTIDE SEQUENCE</scope>
    <source>
        <strain evidence="1">MPI-SDFR-AT-0068</strain>
    </source>
</reference>